<feature type="compositionally biased region" description="Basic and acidic residues" evidence="7">
    <location>
        <begin position="479"/>
        <end position="489"/>
    </location>
</feature>
<dbReference type="OrthoDB" id="10070774at2759"/>
<dbReference type="GO" id="GO:0045202">
    <property type="term" value="C:synapse"/>
    <property type="evidence" value="ECO:0007669"/>
    <property type="project" value="GOC"/>
</dbReference>
<feature type="region of interest" description="Disordered" evidence="7">
    <location>
        <begin position="463"/>
        <end position="501"/>
    </location>
</feature>
<feature type="compositionally biased region" description="Basic and acidic residues" evidence="7">
    <location>
        <begin position="365"/>
        <end position="374"/>
    </location>
</feature>
<dbReference type="GO" id="GO:0007271">
    <property type="term" value="P:synaptic transmission, cholinergic"/>
    <property type="evidence" value="ECO:0007669"/>
    <property type="project" value="TreeGrafter"/>
</dbReference>
<reference evidence="11" key="1">
    <citation type="submission" date="2025-08" db="UniProtKB">
        <authorList>
            <consortium name="RefSeq"/>
        </authorList>
    </citation>
    <scope>IDENTIFICATION</scope>
    <source>
        <tissue evidence="11">Gonads</tissue>
    </source>
</reference>
<evidence type="ECO:0000256" key="6">
    <source>
        <dbReference type="ARBA" id="ARBA00023136"/>
    </source>
</evidence>
<dbReference type="FunCoup" id="A0A6J2X1T6">
    <property type="interactions" value="32"/>
</dbReference>
<evidence type="ECO:0000313" key="11">
    <source>
        <dbReference type="RefSeq" id="XP_030745092.1"/>
    </source>
</evidence>
<dbReference type="GO" id="GO:0005789">
    <property type="term" value="C:endoplasmic reticulum membrane"/>
    <property type="evidence" value="ECO:0007669"/>
    <property type="project" value="UniProtKB-SubCell"/>
</dbReference>
<dbReference type="Pfam" id="PF15361">
    <property type="entry name" value="RIC3"/>
    <property type="match status" value="1"/>
</dbReference>
<feature type="region of interest" description="Disordered" evidence="7">
    <location>
        <begin position="433"/>
        <end position="452"/>
    </location>
</feature>
<keyword evidence="10" id="KW-1185">Reference proteome</keyword>
<feature type="compositionally biased region" description="Polar residues" evidence="7">
    <location>
        <begin position="463"/>
        <end position="478"/>
    </location>
</feature>
<accession>A0A6J2X1T6</accession>
<gene>
    <name evidence="11" type="primary">LOC115874140</name>
</gene>
<keyword evidence="4" id="KW-0256">Endoplasmic reticulum</keyword>
<dbReference type="GO" id="GO:0043005">
    <property type="term" value="C:neuron projection"/>
    <property type="evidence" value="ECO:0007669"/>
    <property type="project" value="TreeGrafter"/>
</dbReference>
<evidence type="ECO:0000256" key="1">
    <source>
        <dbReference type="ARBA" id="ARBA00004586"/>
    </source>
</evidence>
<dbReference type="InterPro" id="IPR032763">
    <property type="entry name" value="RIC3_N"/>
</dbReference>
<comment type="similarity">
    <text evidence="2">Belongs to the ric-3 family.</text>
</comment>
<feature type="transmembrane region" description="Helical" evidence="8">
    <location>
        <begin position="253"/>
        <end position="275"/>
    </location>
</feature>
<dbReference type="GO" id="GO:0043025">
    <property type="term" value="C:neuronal cell body"/>
    <property type="evidence" value="ECO:0007669"/>
    <property type="project" value="TreeGrafter"/>
</dbReference>
<evidence type="ECO:0000256" key="3">
    <source>
        <dbReference type="ARBA" id="ARBA00022692"/>
    </source>
</evidence>
<feature type="transmembrane region" description="Helical" evidence="8">
    <location>
        <begin position="33"/>
        <end position="55"/>
    </location>
</feature>
<sequence length="896" mass="99473">MAERFRDSTSFYYGGPRRASQSDDQSLGPRKTLLVLVVVAGCFAVLWPKVFYPMLVNSTSGQIKPGPVDKISGCCDVISEIDLDTIKIMSELCGTIIEPHSSKTPSPKEIVTQCRTAVLETCGIDISAVLQERVSLGHSVKQILDEVRTLNGSLCLKYNFGVSPWSLGVPHRVHVNIDPAIRQERPTHIRPEMVHPAFKERGRAIPQPEVTSSRRPGPPPRIVEGRPGPIPGMRPAMGGAGHIVPPSKQSNNGFLGVLMPIYTVGFVVFFTYTIMKLVFKKKTETYSGSSLYPPVDTDDHQFQKEVFESSRDYYNRPNRDNSKIVVNAVSALLEEVNQELESRKQQTVADTVLEQDEVTPNGSLPKEEEKKVEEQGSVTVLGMETTASCEGGKKWSRPDSPVLSHPPAVVPKEPSPSPQQIFLEGSLPPQSQLLVADAATEAQKDPEDDAPVVLAGKMTLSVISLDSETGTEDSSNSGKKSETSDEEKQTISGNTSDEFEKINAVDLEEEINNIIEEAEIIALNGEKRSNSNEEVERDVIEEISNGVNIMEDSSPELPVTDIVKDPLDKHEKNLLSEPTCFSSIVNVVADAIIEEKPRDIEELLSNEEIKLIAKYQASDNDEVVNEDKEVPPNQSLVAQFLHEEKIALFNQNPDVDEIFVRRNEPVKIGIQEGIEIIDIDLVDVKDKNAEDIEEVAMNKRTTEEIIDQNQDEFDKAENLEGSNENIVDNSEDRQPVINSQADLLLRGLGVEIEENQDNNACTSAESEAVQTNTQQQTEQTDHEETKDPNIERSVLEDQNVNVLDVIDQIIEGIEYREESDSEELPPQDVERSSSDEPAVGRLNGVENETSENELENEDDFEIEEIIEYVDNTDEEGEEIIEMDINQGERSLQNGDN</sequence>
<comment type="subcellular location">
    <subcellularLocation>
        <location evidence="1">Endoplasmic reticulum membrane</location>
    </subcellularLocation>
</comment>
<evidence type="ECO:0000256" key="5">
    <source>
        <dbReference type="ARBA" id="ARBA00022989"/>
    </source>
</evidence>
<protein>
    <submittedName>
        <fullName evidence="11">Enolase-phosphatase E1 isoform X1</fullName>
    </submittedName>
</protein>
<dbReference type="AlphaFoldDB" id="A0A6J2X1T6"/>
<evidence type="ECO:0000256" key="2">
    <source>
        <dbReference type="ARBA" id="ARBA00008538"/>
    </source>
</evidence>
<dbReference type="GeneID" id="115874140"/>
<dbReference type="KEGG" id="soy:115874140"/>
<dbReference type="CTD" id="37384"/>
<keyword evidence="3 8" id="KW-0812">Transmembrane</keyword>
<dbReference type="InParanoid" id="A0A6J2X1T6"/>
<dbReference type="InterPro" id="IPR026160">
    <property type="entry name" value="Ric3"/>
</dbReference>
<feature type="region of interest" description="Disordered" evidence="7">
    <location>
        <begin position="340"/>
        <end position="424"/>
    </location>
</feature>
<evidence type="ECO:0000256" key="7">
    <source>
        <dbReference type="SAM" id="MobiDB-lite"/>
    </source>
</evidence>
<dbReference type="Proteomes" id="UP000504635">
    <property type="component" value="Unplaced"/>
</dbReference>
<evidence type="ECO:0000313" key="10">
    <source>
        <dbReference type="Proteomes" id="UP000504635"/>
    </source>
</evidence>
<name>A0A6J2X1T6_SITOR</name>
<feature type="region of interest" description="Disordered" evidence="7">
    <location>
        <begin position="200"/>
        <end position="229"/>
    </location>
</feature>
<feature type="compositionally biased region" description="Acidic residues" evidence="7">
    <location>
        <begin position="848"/>
        <end position="862"/>
    </location>
</feature>
<evidence type="ECO:0000259" key="9">
    <source>
        <dbReference type="Pfam" id="PF15361"/>
    </source>
</evidence>
<organism evidence="10 11">
    <name type="scientific">Sitophilus oryzae</name>
    <name type="common">Rice weevil</name>
    <name type="synonym">Curculio oryzae</name>
    <dbReference type="NCBI Taxonomy" id="7048"/>
    <lineage>
        <taxon>Eukaryota</taxon>
        <taxon>Metazoa</taxon>
        <taxon>Ecdysozoa</taxon>
        <taxon>Arthropoda</taxon>
        <taxon>Hexapoda</taxon>
        <taxon>Insecta</taxon>
        <taxon>Pterygota</taxon>
        <taxon>Neoptera</taxon>
        <taxon>Endopterygota</taxon>
        <taxon>Coleoptera</taxon>
        <taxon>Polyphaga</taxon>
        <taxon>Cucujiformia</taxon>
        <taxon>Curculionidae</taxon>
        <taxon>Dryophthorinae</taxon>
        <taxon>Sitophilus</taxon>
    </lineage>
</organism>
<evidence type="ECO:0000256" key="8">
    <source>
        <dbReference type="SAM" id="Phobius"/>
    </source>
</evidence>
<feature type="domain" description="Resistance to inhibitors of cholinesterase protein 3 N-terminal" evidence="9">
    <location>
        <begin position="199"/>
        <end position="297"/>
    </location>
</feature>
<feature type="compositionally biased region" description="Polar residues" evidence="7">
    <location>
        <begin position="758"/>
        <end position="769"/>
    </location>
</feature>
<dbReference type="PANTHER" id="PTHR21723">
    <property type="entry name" value="RESISTANCE TO INHIBITORS OF CHOLINESTERASE PROTEIN 3 RIC3"/>
    <property type="match status" value="1"/>
</dbReference>
<feature type="region of interest" description="Disordered" evidence="7">
    <location>
        <begin position="758"/>
        <end position="795"/>
    </location>
</feature>
<proteinExistence type="inferred from homology"/>
<dbReference type="GO" id="GO:0034394">
    <property type="term" value="P:protein localization to cell surface"/>
    <property type="evidence" value="ECO:0007669"/>
    <property type="project" value="TreeGrafter"/>
</dbReference>
<feature type="compositionally biased region" description="Basic and acidic residues" evidence="7">
    <location>
        <begin position="779"/>
        <end position="795"/>
    </location>
</feature>
<keyword evidence="6 8" id="KW-0472">Membrane</keyword>
<dbReference type="PANTHER" id="PTHR21723:SF3">
    <property type="entry name" value="PROTEIN RIC-3"/>
    <property type="match status" value="1"/>
</dbReference>
<keyword evidence="5 8" id="KW-1133">Transmembrane helix</keyword>
<evidence type="ECO:0000256" key="4">
    <source>
        <dbReference type="ARBA" id="ARBA00022824"/>
    </source>
</evidence>
<dbReference type="RefSeq" id="XP_030745092.1">
    <property type="nucleotide sequence ID" value="XM_030889232.1"/>
</dbReference>
<feature type="region of interest" description="Disordered" evidence="7">
    <location>
        <begin position="816"/>
        <end position="862"/>
    </location>
</feature>